<dbReference type="Gene3D" id="3.40.50.300">
    <property type="entry name" value="P-loop containing nucleotide triphosphate hydrolases"/>
    <property type="match status" value="1"/>
</dbReference>
<proteinExistence type="predicted"/>
<dbReference type="Proteomes" id="UP000004986">
    <property type="component" value="Unassembled WGS sequence"/>
</dbReference>
<dbReference type="GO" id="GO:0003677">
    <property type="term" value="F:DNA binding"/>
    <property type="evidence" value="ECO:0007669"/>
    <property type="project" value="InterPro"/>
</dbReference>
<dbReference type="Pfam" id="PF06733">
    <property type="entry name" value="DEAD_2"/>
    <property type="match status" value="1"/>
</dbReference>
<sequence length="51" mass="5924">VCPYYLSQELARWADVVIADYNYYFDLSALLFGLGQLNQWRVAVLVDEAHN</sequence>
<dbReference type="AlphaFoldDB" id="F3GQF4"/>
<evidence type="ECO:0000313" key="3">
    <source>
        <dbReference type="Proteomes" id="UP000004986"/>
    </source>
</evidence>
<feature type="non-terminal residue" evidence="2">
    <location>
        <position position="1"/>
    </location>
</feature>
<name>F3GQF4_PSESJ</name>
<comment type="caution">
    <text evidence="2">The sequence shown here is derived from an EMBL/GenBank/DDBJ whole genome shotgun (WGS) entry which is preliminary data.</text>
</comment>
<organism evidence="2 3">
    <name type="scientific">Pseudomonas syringae pv. pisi str. 1704B</name>
    <dbReference type="NCBI Taxonomy" id="629263"/>
    <lineage>
        <taxon>Bacteria</taxon>
        <taxon>Pseudomonadati</taxon>
        <taxon>Pseudomonadota</taxon>
        <taxon>Gammaproteobacteria</taxon>
        <taxon>Pseudomonadales</taxon>
        <taxon>Pseudomonadaceae</taxon>
        <taxon>Pseudomonas</taxon>
        <taxon>Pseudomonas syringae</taxon>
    </lineage>
</organism>
<dbReference type="GO" id="GO:0005524">
    <property type="term" value="F:ATP binding"/>
    <property type="evidence" value="ECO:0007669"/>
    <property type="project" value="InterPro"/>
</dbReference>
<feature type="domain" description="RAD3-like helicase DEAD" evidence="1">
    <location>
        <begin position="1"/>
        <end position="51"/>
    </location>
</feature>
<keyword evidence="3" id="KW-1185">Reference proteome</keyword>
<reference evidence="2 3" key="1">
    <citation type="journal article" date="2011" name="PLoS Pathog.">
        <title>Dynamic evolution of pathogenicity revealed by sequencing and comparative genomics of 19 Pseudomonas syringae isolates.</title>
        <authorList>
            <person name="Baltrus D.A."/>
            <person name="Nishimura M.T."/>
            <person name="Romanchuk A."/>
            <person name="Chang J.H."/>
            <person name="Mukhtar M.S."/>
            <person name="Cherkis K."/>
            <person name="Roach J."/>
            <person name="Grant S.R."/>
            <person name="Jones C.D."/>
            <person name="Dangl J.L."/>
        </authorList>
    </citation>
    <scope>NUCLEOTIDE SEQUENCE [LARGE SCALE GENOMIC DNA]</scope>
    <source>
        <strain evidence="2 3">1704B</strain>
    </source>
</reference>
<dbReference type="InterPro" id="IPR027417">
    <property type="entry name" value="P-loop_NTPase"/>
</dbReference>
<evidence type="ECO:0000313" key="2">
    <source>
        <dbReference type="EMBL" id="EGH49307.1"/>
    </source>
</evidence>
<dbReference type="GO" id="GO:0003678">
    <property type="term" value="F:DNA helicase activity"/>
    <property type="evidence" value="ECO:0007669"/>
    <property type="project" value="InterPro"/>
</dbReference>
<dbReference type="EMBL" id="AEAI01004104">
    <property type="protein sequence ID" value="EGH49307.1"/>
    <property type="molecule type" value="Genomic_DNA"/>
</dbReference>
<evidence type="ECO:0000259" key="1">
    <source>
        <dbReference type="Pfam" id="PF06733"/>
    </source>
</evidence>
<feature type="non-terminal residue" evidence="2">
    <location>
        <position position="51"/>
    </location>
</feature>
<gene>
    <name evidence="2" type="ORF">PSYPI_45863</name>
</gene>
<protein>
    <submittedName>
        <fullName evidence="2">Uvs006</fullName>
    </submittedName>
</protein>
<dbReference type="InterPro" id="IPR010614">
    <property type="entry name" value="RAD3-like_helicase_DEAD"/>
</dbReference>
<accession>F3GQF4</accession>